<evidence type="ECO:0000256" key="4">
    <source>
        <dbReference type="ARBA" id="ARBA00023163"/>
    </source>
</evidence>
<keyword evidence="10" id="KW-1185">Reference proteome</keyword>
<feature type="non-terminal residue" evidence="9">
    <location>
        <position position="478"/>
    </location>
</feature>
<dbReference type="InterPro" id="IPR036955">
    <property type="entry name" value="AP2/ERF_dom_sf"/>
</dbReference>
<comment type="subcellular location">
    <subcellularLocation>
        <location evidence="1">Nucleus</location>
    </subcellularLocation>
</comment>
<dbReference type="Proteomes" id="UP000257109">
    <property type="component" value="Unassembled WGS sequence"/>
</dbReference>
<dbReference type="SMART" id="SM00380">
    <property type="entry name" value="AP2"/>
    <property type="match status" value="2"/>
</dbReference>
<accession>A0A371E8R0</accession>
<dbReference type="PANTHER" id="PTHR31190">
    <property type="entry name" value="DNA-BINDING DOMAIN"/>
    <property type="match status" value="1"/>
</dbReference>
<reference evidence="9" key="1">
    <citation type="submission" date="2018-05" db="EMBL/GenBank/DDBJ databases">
        <title>Draft genome of Mucuna pruriens seed.</title>
        <authorList>
            <person name="Nnadi N.E."/>
            <person name="Vos R."/>
            <person name="Hasami M.H."/>
            <person name="Devisetty U.K."/>
            <person name="Aguiy J.C."/>
        </authorList>
    </citation>
    <scope>NUCLEOTIDE SEQUENCE [LARGE SCALE GENOMIC DNA]</scope>
    <source>
        <strain evidence="9">JCA_2017</strain>
    </source>
</reference>
<proteinExistence type="inferred from homology"/>
<dbReference type="OrthoDB" id="674504at2759"/>
<gene>
    <name evidence="9" type="primary">ERF1B</name>
    <name evidence="9" type="ORF">CR513_59247</name>
</gene>
<dbReference type="CDD" id="cd00018">
    <property type="entry name" value="AP2"/>
    <property type="match status" value="2"/>
</dbReference>
<dbReference type="InterPro" id="IPR044808">
    <property type="entry name" value="ERF_plant"/>
</dbReference>
<dbReference type="FunFam" id="3.30.730.10:FF:000001">
    <property type="entry name" value="Ethylene-responsive transcription factor 2"/>
    <property type="match status" value="2"/>
</dbReference>
<keyword evidence="5" id="KW-0539">Nucleus</keyword>
<evidence type="ECO:0000256" key="2">
    <source>
        <dbReference type="ARBA" id="ARBA00023015"/>
    </source>
</evidence>
<dbReference type="Pfam" id="PF00847">
    <property type="entry name" value="AP2"/>
    <property type="match status" value="2"/>
</dbReference>
<dbReference type="STRING" id="157652.A0A371E8R0"/>
<keyword evidence="3" id="KW-0238">DNA-binding</keyword>
<evidence type="ECO:0000256" key="3">
    <source>
        <dbReference type="ARBA" id="ARBA00023125"/>
    </source>
</evidence>
<evidence type="ECO:0000256" key="5">
    <source>
        <dbReference type="ARBA" id="ARBA00023242"/>
    </source>
</evidence>
<comment type="similarity">
    <text evidence="6">Belongs to the AP2/ERF transcription factor family. ERF subfamily.</text>
</comment>
<dbReference type="GO" id="GO:0009873">
    <property type="term" value="P:ethylene-activated signaling pathway"/>
    <property type="evidence" value="ECO:0007669"/>
    <property type="project" value="InterPro"/>
</dbReference>
<dbReference type="AlphaFoldDB" id="A0A371E8R0"/>
<evidence type="ECO:0000313" key="9">
    <source>
        <dbReference type="EMBL" id="RDX62424.1"/>
    </source>
</evidence>
<feature type="domain" description="AP2/ERF" evidence="8">
    <location>
        <begin position="328"/>
        <end position="386"/>
    </location>
</feature>
<evidence type="ECO:0000256" key="7">
    <source>
        <dbReference type="SAM" id="MobiDB-lite"/>
    </source>
</evidence>
<sequence>LTILRKEAARFANLSNLGIELNNLLEAFEIVLFDSRYFLTYKHLTKTRMDFNSSQFWYQSLESSDLNSWEELFSFNKLPLNNVRKESTWDSKTSSENMCEGSNPKAVSTKASTCKREKRGYRGVRRRPWGKFAAEIRDPTRNGVRVWIGTFDTAEEAALAYDQAAFLTKGVLATLNFSVQVVMDSLQQMGFKTLRNHRSPLLELKRMHLFTTKSKATKKRPSNNPNLDTAHNVLVLEDLGPEYLDQLLTFTCPASSTIIYLAYLFKATINMTSPFSQHSDWGTLKEPSNILFESFSSRGIDYDPIHDSLAYNMNPQEASHQVIKTNKSYIGIRRRPWGKFAAEIRDTTRKGRRVWLGTFDSAEEAALAYDQAAFSMRGLSAVLNFPVKRVKESLQEMNYSGCSQGCSPALELKERHNIRRKLSSKAKKSNGKQELEGSSVVVLEDLGAEYLEALLSISDPSASSAALNNQKFYDIFEN</sequence>
<evidence type="ECO:0000259" key="8">
    <source>
        <dbReference type="PROSITE" id="PS51032"/>
    </source>
</evidence>
<evidence type="ECO:0000313" key="10">
    <source>
        <dbReference type="Proteomes" id="UP000257109"/>
    </source>
</evidence>
<dbReference type="PROSITE" id="PS51032">
    <property type="entry name" value="AP2_ERF"/>
    <property type="match status" value="2"/>
</dbReference>
<dbReference type="InterPro" id="IPR001471">
    <property type="entry name" value="AP2/ERF_dom"/>
</dbReference>
<feature type="domain" description="AP2/ERF" evidence="8">
    <location>
        <begin position="120"/>
        <end position="178"/>
    </location>
</feature>
<name>A0A371E8R0_MUCPR</name>
<protein>
    <submittedName>
        <fullName evidence="9">Ethylene-responsive transcription factor 1B</fullName>
    </submittedName>
</protein>
<evidence type="ECO:0000256" key="1">
    <source>
        <dbReference type="ARBA" id="ARBA00004123"/>
    </source>
</evidence>
<feature type="non-terminal residue" evidence="9">
    <location>
        <position position="1"/>
    </location>
</feature>
<dbReference type="PRINTS" id="PR00367">
    <property type="entry name" value="ETHRSPELEMNT"/>
</dbReference>
<keyword evidence="2" id="KW-0805">Transcription regulation</keyword>
<dbReference type="GO" id="GO:0003700">
    <property type="term" value="F:DNA-binding transcription factor activity"/>
    <property type="evidence" value="ECO:0007669"/>
    <property type="project" value="InterPro"/>
</dbReference>
<dbReference type="InterPro" id="IPR016177">
    <property type="entry name" value="DNA-bd_dom_sf"/>
</dbReference>
<dbReference type="SUPFAM" id="SSF54171">
    <property type="entry name" value="DNA-binding domain"/>
    <property type="match status" value="2"/>
</dbReference>
<comment type="caution">
    <text evidence="9">The sequence shown here is derived from an EMBL/GenBank/DDBJ whole genome shotgun (WGS) entry which is preliminary data.</text>
</comment>
<dbReference type="GO" id="GO:0005634">
    <property type="term" value="C:nucleus"/>
    <property type="evidence" value="ECO:0007669"/>
    <property type="project" value="UniProtKB-SubCell"/>
</dbReference>
<dbReference type="PANTHER" id="PTHR31190:SF469">
    <property type="entry name" value="ETHYLENE-RESPONSIVE TRANSCRIPTION FACTOR 1B-LIKE"/>
    <property type="match status" value="1"/>
</dbReference>
<organism evidence="9 10">
    <name type="scientific">Mucuna pruriens</name>
    <name type="common">Velvet bean</name>
    <name type="synonym">Dolichos pruriens</name>
    <dbReference type="NCBI Taxonomy" id="157652"/>
    <lineage>
        <taxon>Eukaryota</taxon>
        <taxon>Viridiplantae</taxon>
        <taxon>Streptophyta</taxon>
        <taxon>Embryophyta</taxon>
        <taxon>Tracheophyta</taxon>
        <taxon>Spermatophyta</taxon>
        <taxon>Magnoliopsida</taxon>
        <taxon>eudicotyledons</taxon>
        <taxon>Gunneridae</taxon>
        <taxon>Pentapetalae</taxon>
        <taxon>rosids</taxon>
        <taxon>fabids</taxon>
        <taxon>Fabales</taxon>
        <taxon>Fabaceae</taxon>
        <taxon>Papilionoideae</taxon>
        <taxon>50 kb inversion clade</taxon>
        <taxon>NPAAA clade</taxon>
        <taxon>indigoferoid/millettioid clade</taxon>
        <taxon>Phaseoleae</taxon>
        <taxon>Mucuna</taxon>
    </lineage>
</organism>
<evidence type="ECO:0000256" key="6">
    <source>
        <dbReference type="ARBA" id="ARBA00024343"/>
    </source>
</evidence>
<dbReference type="EMBL" id="QJKJ01015502">
    <property type="protein sequence ID" value="RDX62424.1"/>
    <property type="molecule type" value="Genomic_DNA"/>
</dbReference>
<dbReference type="GO" id="GO:0003677">
    <property type="term" value="F:DNA binding"/>
    <property type="evidence" value="ECO:0007669"/>
    <property type="project" value="UniProtKB-KW"/>
</dbReference>
<keyword evidence="4" id="KW-0804">Transcription</keyword>
<dbReference type="Gene3D" id="3.30.730.10">
    <property type="entry name" value="AP2/ERF domain"/>
    <property type="match status" value="2"/>
</dbReference>
<feature type="region of interest" description="Disordered" evidence="7">
    <location>
        <begin position="92"/>
        <end position="112"/>
    </location>
</feature>